<evidence type="ECO:0000313" key="2">
    <source>
        <dbReference type="Proteomes" id="UP001164746"/>
    </source>
</evidence>
<organism evidence="1 2">
    <name type="scientific">Mya arenaria</name>
    <name type="common">Soft-shell clam</name>
    <dbReference type="NCBI Taxonomy" id="6604"/>
    <lineage>
        <taxon>Eukaryota</taxon>
        <taxon>Metazoa</taxon>
        <taxon>Spiralia</taxon>
        <taxon>Lophotrochozoa</taxon>
        <taxon>Mollusca</taxon>
        <taxon>Bivalvia</taxon>
        <taxon>Autobranchia</taxon>
        <taxon>Heteroconchia</taxon>
        <taxon>Euheterodonta</taxon>
        <taxon>Imparidentia</taxon>
        <taxon>Neoheterodontei</taxon>
        <taxon>Myida</taxon>
        <taxon>Myoidea</taxon>
        <taxon>Myidae</taxon>
        <taxon>Mya</taxon>
    </lineage>
</organism>
<protein>
    <submittedName>
        <fullName evidence="1">Uncharacterized protein</fullName>
    </submittedName>
</protein>
<sequence length="144" mass="16334">MTNTFTTACAILKNIIICFNVILKWRDNTCESTYPGQVSQNFHARKELRVLAGQSDLKKAHRVISKFEAGSLSLNNYNIYPVGQKKNRVKQEKGKILLHRKGAAFEGQGSVAQKKCRVLLPRKWQGLLHRKRAEKLKKGAKGED</sequence>
<dbReference type="Proteomes" id="UP001164746">
    <property type="component" value="Chromosome 3"/>
</dbReference>
<gene>
    <name evidence="1" type="ORF">MAR_022554</name>
</gene>
<name>A0ABY7DNK2_MYAAR</name>
<accession>A0ABY7DNK2</accession>
<proteinExistence type="predicted"/>
<evidence type="ECO:0000313" key="1">
    <source>
        <dbReference type="EMBL" id="WAQ98181.1"/>
    </source>
</evidence>
<reference evidence="1" key="1">
    <citation type="submission" date="2022-11" db="EMBL/GenBank/DDBJ databases">
        <title>Centuries of genome instability and evolution in soft-shell clam transmissible cancer (bioRxiv).</title>
        <authorList>
            <person name="Hart S.F.M."/>
            <person name="Yonemitsu M.A."/>
            <person name="Giersch R.M."/>
            <person name="Beal B.F."/>
            <person name="Arriagada G."/>
            <person name="Davis B.W."/>
            <person name="Ostrander E.A."/>
            <person name="Goff S.P."/>
            <person name="Metzger M.J."/>
        </authorList>
    </citation>
    <scope>NUCLEOTIDE SEQUENCE</scope>
    <source>
        <strain evidence="1">MELC-2E11</strain>
        <tissue evidence="1">Siphon/mantle</tissue>
    </source>
</reference>
<dbReference type="EMBL" id="CP111014">
    <property type="protein sequence ID" value="WAQ98181.1"/>
    <property type="molecule type" value="Genomic_DNA"/>
</dbReference>
<keyword evidence="2" id="KW-1185">Reference proteome</keyword>